<evidence type="ECO:0000259" key="8">
    <source>
        <dbReference type="Pfam" id="PF00288"/>
    </source>
</evidence>
<dbReference type="PANTHER" id="PTHR43527:SF2">
    <property type="entry name" value="4-DIPHOSPHOCYTIDYL-2-C-METHYL-D-ERYTHRITOL KINASE, CHLOROPLASTIC"/>
    <property type="match status" value="1"/>
</dbReference>
<evidence type="ECO:0000256" key="3">
    <source>
        <dbReference type="ARBA" id="ARBA00022741"/>
    </source>
</evidence>
<dbReference type="PANTHER" id="PTHR43527">
    <property type="entry name" value="4-DIPHOSPHOCYTIDYL-2-C-METHYL-D-ERYTHRITOL KINASE, CHLOROPLASTIC"/>
    <property type="match status" value="1"/>
</dbReference>
<reference evidence="9" key="1">
    <citation type="submission" date="2020-10" db="EMBL/GenBank/DDBJ databases">
        <title>Microbiome of the Black Sea water column analyzed by genome centric metagenomics.</title>
        <authorList>
            <person name="Cabello-Yeves P.J."/>
            <person name="Callieri C."/>
            <person name="Picazo A."/>
            <person name="Mehrshad M."/>
            <person name="Haro-Moreno J.M."/>
            <person name="Roda-Garcia J."/>
            <person name="Dzembekova N."/>
            <person name="Slabakova V."/>
            <person name="Slabakova N."/>
            <person name="Moncheva S."/>
            <person name="Rodriguez-Valera F."/>
        </authorList>
    </citation>
    <scope>NUCLEOTIDE SEQUENCE</scope>
    <source>
        <strain evidence="9">BS307-5m-G50</strain>
    </source>
</reference>
<evidence type="ECO:0000256" key="6">
    <source>
        <dbReference type="ARBA" id="ARBA00023229"/>
    </source>
</evidence>
<dbReference type="GO" id="GO:0016114">
    <property type="term" value="P:terpenoid biosynthetic process"/>
    <property type="evidence" value="ECO:0007669"/>
    <property type="project" value="UniProtKB-UniRule"/>
</dbReference>
<evidence type="ECO:0000256" key="7">
    <source>
        <dbReference type="HAMAP-Rule" id="MF_00061"/>
    </source>
</evidence>
<feature type="domain" description="GHMP kinase N-terminal" evidence="8">
    <location>
        <begin position="66"/>
        <end position="142"/>
    </location>
</feature>
<dbReference type="SUPFAM" id="SSF55060">
    <property type="entry name" value="GHMP Kinase, C-terminal domain"/>
    <property type="match status" value="1"/>
</dbReference>
<keyword evidence="5 7" id="KW-0067">ATP-binding</keyword>
<dbReference type="EC" id="2.7.1.148" evidence="7"/>
<comment type="similarity">
    <text evidence="7">Belongs to the GHMP kinase family. IspE subfamily.</text>
</comment>
<evidence type="ECO:0000313" key="9">
    <source>
        <dbReference type="EMBL" id="MBL6817862.1"/>
    </source>
</evidence>
<dbReference type="EMBL" id="JADHQD010000002">
    <property type="protein sequence ID" value="MBL6817862.1"/>
    <property type="molecule type" value="Genomic_DNA"/>
</dbReference>
<dbReference type="InterPro" id="IPR004424">
    <property type="entry name" value="IspE"/>
</dbReference>
<dbReference type="InterPro" id="IPR036554">
    <property type="entry name" value="GHMP_kinase_C_sf"/>
</dbReference>
<evidence type="ECO:0000256" key="5">
    <source>
        <dbReference type="ARBA" id="ARBA00022840"/>
    </source>
</evidence>
<dbReference type="AlphaFoldDB" id="A0A937IFJ8"/>
<evidence type="ECO:0000256" key="1">
    <source>
        <dbReference type="ARBA" id="ARBA00017473"/>
    </source>
</evidence>
<dbReference type="NCBIfam" id="TIGR00154">
    <property type="entry name" value="ispE"/>
    <property type="match status" value="1"/>
</dbReference>
<protein>
    <recommendedName>
        <fullName evidence="1 7">4-diphosphocytidyl-2-C-methyl-D-erythritol kinase</fullName>
        <shortName evidence="7">CMK</shortName>
        <ecNumber evidence="7">2.7.1.148</ecNumber>
    </recommendedName>
    <alternativeName>
        <fullName evidence="7">4-(cytidine-5'-diphospho)-2-C-methyl-D-erythritol kinase</fullName>
    </alternativeName>
</protein>
<comment type="pathway">
    <text evidence="7">Isoprenoid biosynthesis; isopentenyl diphosphate biosynthesis via DXP pathway; isopentenyl diphosphate from 1-deoxy-D-xylulose 5-phosphate: step 3/6.</text>
</comment>
<evidence type="ECO:0000256" key="4">
    <source>
        <dbReference type="ARBA" id="ARBA00022777"/>
    </source>
</evidence>
<name>A0A937IFJ8_9GAMM</name>
<dbReference type="InterPro" id="IPR014721">
    <property type="entry name" value="Ribsml_uS5_D2-typ_fold_subgr"/>
</dbReference>
<dbReference type="HAMAP" id="MF_00061">
    <property type="entry name" value="IspE"/>
    <property type="match status" value="1"/>
</dbReference>
<dbReference type="Gene3D" id="3.30.230.10">
    <property type="match status" value="1"/>
</dbReference>
<dbReference type="InterPro" id="IPR020568">
    <property type="entry name" value="Ribosomal_Su5_D2-typ_SF"/>
</dbReference>
<dbReference type="SUPFAM" id="SSF54211">
    <property type="entry name" value="Ribosomal protein S5 domain 2-like"/>
    <property type="match status" value="1"/>
</dbReference>
<dbReference type="GO" id="GO:0019288">
    <property type="term" value="P:isopentenyl diphosphate biosynthetic process, methylerythritol 4-phosphate pathway"/>
    <property type="evidence" value="ECO:0007669"/>
    <property type="project" value="UniProtKB-UniRule"/>
</dbReference>
<evidence type="ECO:0000256" key="2">
    <source>
        <dbReference type="ARBA" id="ARBA00022679"/>
    </source>
</evidence>
<dbReference type="Proteomes" id="UP000711391">
    <property type="component" value="Unassembled WGS sequence"/>
</dbReference>
<keyword evidence="6 7" id="KW-0414">Isoprene biosynthesis</keyword>
<accession>A0A937IFJ8</accession>
<dbReference type="GO" id="GO:0005524">
    <property type="term" value="F:ATP binding"/>
    <property type="evidence" value="ECO:0007669"/>
    <property type="project" value="UniProtKB-UniRule"/>
</dbReference>
<dbReference type="InterPro" id="IPR006204">
    <property type="entry name" value="GHMP_kinase_N_dom"/>
</dbReference>
<comment type="caution">
    <text evidence="9">The sequence shown here is derived from an EMBL/GenBank/DDBJ whole genome shotgun (WGS) entry which is preliminary data.</text>
</comment>
<gene>
    <name evidence="7 9" type="primary">ispE</name>
    <name evidence="9" type="ORF">ISQ64_00480</name>
</gene>
<dbReference type="Gene3D" id="3.30.70.890">
    <property type="entry name" value="GHMP kinase, C-terminal domain"/>
    <property type="match status" value="1"/>
</dbReference>
<keyword evidence="4 7" id="KW-0418">Kinase</keyword>
<feature type="binding site" evidence="7">
    <location>
        <begin position="93"/>
        <end position="103"/>
    </location>
    <ligand>
        <name>ATP</name>
        <dbReference type="ChEBI" id="CHEBI:30616"/>
    </ligand>
</feature>
<dbReference type="PIRSF" id="PIRSF010376">
    <property type="entry name" value="IspE"/>
    <property type="match status" value="1"/>
</dbReference>
<feature type="active site" evidence="7">
    <location>
        <position position="135"/>
    </location>
</feature>
<feature type="active site" evidence="7">
    <location>
        <position position="11"/>
    </location>
</feature>
<proteinExistence type="inferred from homology"/>
<sequence length="268" mass="30334">MNTQKIKSPAKLNLYLKIIKKLSNGYHELDTCFQLINIYDDMYFSLQDSNSISVNCTEKSIGEKENIVYKSIQIMQKLNNGGGIKIDIKKNIPIGAGLGGGSSNAASTILVLNRLWNMGLSIERMLEIGNNLGADVPFFINGINAHAKGIGNILKEKLSDTSNYVVIVPNIFNSTKKMFTLYSESNLKDFRNHQNSFWAIYIKNNKEIEDFYNKVNKDYGICLSGSGSAMFIKYNNAQEKEKILKIIPSNWRFFLAKPLQYSPLREFV</sequence>
<dbReference type="Pfam" id="PF00288">
    <property type="entry name" value="GHMP_kinases_N"/>
    <property type="match status" value="1"/>
</dbReference>
<keyword evidence="2 7" id="KW-0808">Transferase</keyword>
<keyword evidence="3 7" id="KW-0547">Nucleotide-binding</keyword>
<evidence type="ECO:0000313" key="10">
    <source>
        <dbReference type="Proteomes" id="UP000711391"/>
    </source>
</evidence>
<comment type="catalytic activity">
    <reaction evidence="7">
        <text>4-CDP-2-C-methyl-D-erythritol + ATP = 4-CDP-2-C-methyl-D-erythritol 2-phosphate + ADP + H(+)</text>
        <dbReference type="Rhea" id="RHEA:18437"/>
        <dbReference type="ChEBI" id="CHEBI:15378"/>
        <dbReference type="ChEBI" id="CHEBI:30616"/>
        <dbReference type="ChEBI" id="CHEBI:57823"/>
        <dbReference type="ChEBI" id="CHEBI:57919"/>
        <dbReference type="ChEBI" id="CHEBI:456216"/>
        <dbReference type="EC" id="2.7.1.148"/>
    </reaction>
</comment>
<dbReference type="GO" id="GO:0050515">
    <property type="term" value="F:4-(cytidine 5'-diphospho)-2-C-methyl-D-erythritol kinase activity"/>
    <property type="evidence" value="ECO:0007669"/>
    <property type="project" value="UniProtKB-UniRule"/>
</dbReference>
<organism evidence="9 10">
    <name type="scientific">SAR86 cluster bacterium</name>
    <dbReference type="NCBI Taxonomy" id="2030880"/>
    <lineage>
        <taxon>Bacteria</taxon>
        <taxon>Pseudomonadati</taxon>
        <taxon>Pseudomonadota</taxon>
        <taxon>Gammaproteobacteria</taxon>
        <taxon>SAR86 cluster</taxon>
    </lineage>
</organism>
<comment type="function">
    <text evidence="7">Catalyzes the phosphorylation of the position 2 hydroxy group of 4-diphosphocytidyl-2C-methyl-D-erythritol.</text>
</comment>